<dbReference type="OrthoDB" id="3149405at2759"/>
<reference evidence="1 2" key="1">
    <citation type="submission" date="2018-02" db="EMBL/GenBank/DDBJ databases">
        <title>Genome sequence of the basidiomycete white-rot fungus Phlebia centrifuga.</title>
        <authorList>
            <person name="Granchi Z."/>
            <person name="Peng M."/>
            <person name="de Vries R.P."/>
            <person name="Hilden K."/>
            <person name="Makela M.R."/>
            <person name="Grigoriev I."/>
            <person name="Riley R."/>
        </authorList>
    </citation>
    <scope>NUCLEOTIDE SEQUENCE [LARGE SCALE GENOMIC DNA]</scope>
    <source>
        <strain evidence="1 2">FBCC195</strain>
    </source>
</reference>
<evidence type="ECO:0000313" key="1">
    <source>
        <dbReference type="EMBL" id="PSR79185.1"/>
    </source>
</evidence>
<gene>
    <name evidence="1" type="ORF">PHLCEN_2v7156</name>
</gene>
<keyword evidence="2" id="KW-1185">Reference proteome</keyword>
<sequence>MHTSRQAWDDACTKDLEDTWKIYARLPSMATVIPTGAAAQLINSDETFLYMLEETRMICGLQQDLAKWASRRFAEDGFERRWKALAAGDRKNVILEGLYRTMCLPDMDDRRNFCPDSTSEYLTSQNGDAFLRMLKEFLPAGRNAVISEPIHIPHPIVDRLLTLSPADEAKPGLKVAIQLHRSQRTYCLTTIVWNTCLAFVRSESNTLVYGAFKFSVLVRRERNSNVCEDTKGTPRRPAEPAGTKCRQISQCSSERLRLCMLEMWYIGEESRTWTQITSMQ</sequence>
<accession>A0A2R6NXE6</accession>
<proteinExistence type="predicted"/>
<name>A0A2R6NXE6_9APHY</name>
<protein>
    <submittedName>
        <fullName evidence="1">Uncharacterized protein</fullName>
    </submittedName>
</protein>
<comment type="caution">
    <text evidence="1">The sequence shown here is derived from an EMBL/GenBank/DDBJ whole genome shotgun (WGS) entry which is preliminary data.</text>
</comment>
<dbReference type="EMBL" id="MLYV02000707">
    <property type="protein sequence ID" value="PSR79185.1"/>
    <property type="molecule type" value="Genomic_DNA"/>
</dbReference>
<dbReference type="AlphaFoldDB" id="A0A2R6NXE6"/>
<evidence type="ECO:0000313" key="2">
    <source>
        <dbReference type="Proteomes" id="UP000186601"/>
    </source>
</evidence>
<organism evidence="1 2">
    <name type="scientific">Hermanssonia centrifuga</name>
    <dbReference type="NCBI Taxonomy" id="98765"/>
    <lineage>
        <taxon>Eukaryota</taxon>
        <taxon>Fungi</taxon>
        <taxon>Dikarya</taxon>
        <taxon>Basidiomycota</taxon>
        <taxon>Agaricomycotina</taxon>
        <taxon>Agaricomycetes</taxon>
        <taxon>Polyporales</taxon>
        <taxon>Meruliaceae</taxon>
        <taxon>Hermanssonia</taxon>
    </lineage>
</organism>
<dbReference type="Proteomes" id="UP000186601">
    <property type="component" value="Unassembled WGS sequence"/>
</dbReference>